<evidence type="ECO:0000313" key="2">
    <source>
        <dbReference type="Proteomes" id="UP000607653"/>
    </source>
</evidence>
<name>A0A822ZL71_NELNU</name>
<organism evidence="1 2">
    <name type="scientific">Nelumbo nucifera</name>
    <name type="common">Sacred lotus</name>
    <dbReference type="NCBI Taxonomy" id="4432"/>
    <lineage>
        <taxon>Eukaryota</taxon>
        <taxon>Viridiplantae</taxon>
        <taxon>Streptophyta</taxon>
        <taxon>Embryophyta</taxon>
        <taxon>Tracheophyta</taxon>
        <taxon>Spermatophyta</taxon>
        <taxon>Magnoliopsida</taxon>
        <taxon>Proteales</taxon>
        <taxon>Nelumbonaceae</taxon>
        <taxon>Nelumbo</taxon>
    </lineage>
</organism>
<protein>
    <submittedName>
        <fullName evidence="1">Uncharacterized protein</fullName>
    </submittedName>
</protein>
<dbReference type="AlphaFoldDB" id="A0A822ZL71"/>
<reference evidence="1 2" key="1">
    <citation type="journal article" date="2020" name="Mol. Biol. Evol.">
        <title>Distinct Expression and Methylation Patterns for Genes with Different Fates following a Single Whole-Genome Duplication in Flowering Plants.</title>
        <authorList>
            <person name="Shi T."/>
            <person name="Rahmani R.S."/>
            <person name="Gugger P.F."/>
            <person name="Wang M."/>
            <person name="Li H."/>
            <person name="Zhang Y."/>
            <person name="Li Z."/>
            <person name="Wang Q."/>
            <person name="Van de Peer Y."/>
            <person name="Marchal K."/>
            <person name="Chen J."/>
        </authorList>
    </citation>
    <scope>NUCLEOTIDE SEQUENCE [LARGE SCALE GENOMIC DNA]</scope>
    <source>
        <tissue evidence="1">Leaf</tissue>
    </source>
</reference>
<accession>A0A822ZL71</accession>
<comment type="caution">
    <text evidence="1">The sequence shown here is derived from an EMBL/GenBank/DDBJ whole genome shotgun (WGS) entry which is preliminary data.</text>
</comment>
<dbReference type="EMBL" id="DUZY01000007">
    <property type="protein sequence ID" value="DAD44195.1"/>
    <property type="molecule type" value="Genomic_DNA"/>
</dbReference>
<gene>
    <name evidence="1" type="ORF">HUJ06_002425</name>
</gene>
<dbReference type="PANTHER" id="PTHR31215">
    <property type="entry name" value="OS05G0510400 PROTEIN-RELATED"/>
    <property type="match status" value="1"/>
</dbReference>
<sequence length="101" mass="11101">MEAGGVTHHSPTQVLKNFNEIRRLRIELPGGELGIEDGVLLKWRANPPLAPASYSVLHLSFLREPPNPHPCRKMALVAMACVLEMEMTMGTSLGRSTPTRA</sequence>
<evidence type="ECO:0000313" key="1">
    <source>
        <dbReference type="EMBL" id="DAD44195.1"/>
    </source>
</evidence>
<dbReference type="InterPro" id="IPR044809">
    <property type="entry name" value="AUF1-like"/>
</dbReference>
<proteinExistence type="predicted"/>
<dbReference type="Proteomes" id="UP000607653">
    <property type="component" value="Unassembled WGS sequence"/>
</dbReference>
<keyword evidence="2" id="KW-1185">Reference proteome</keyword>